<gene>
    <name evidence="2" type="ordered locus">Minf_1979</name>
</gene>
<name>B3DYI5_METI4</name>
<accession>B3DYI5</accession>
<dbReference type="HOGENOM" id="CLU_2302576_0_0_0"/>
<sequence length="100" mass="11759">MFFKREKEKNGLAIDVPLEPAKRKSSSVDKDHPADWNEAKGSARREIGRTLFFFLLFFLFFMMFLGLFLRLGFVLDLFSFRFGKAVKGTKGNTQRHYQDR</sequence>
<dbReference type="Proteomes" id="UP000009149">
    <property type="component" value="Chromosome"/>
</dbReference>
<keyword evidence="1" id="KW-0472">Membrane</keyword>
<dbReference type="KEGG" id="min:Minf_1979"/>
<keyword evidence="1" id="KW-0812">Transmembrane</keyword>
<evidence type="ECO:0000256" key="1">
    <source>
        <dbReference type="SAM" id="Phobius"/>
    </source>
</evidence>
<keyword evidence="1" id="KW-1133">Transmembrane helix</keyword>
<proteinExistence type="predicted"/>
<evidence type="ECO:0000313" key="2">
    <source>
        <dbReference type="EMBL" id="ACD84033.1"/>
    </source>
</evidence>
<feature type="transmembrane region" description="Helical" evidence="1">
    <location>
        <begin position="50"/>
        <end position="73"/>
    </location>
</feature>
<dbReference type="AlphaFoldDB" id="B3DYI5"/>
<dbReference type="EMBL" id="CP000975">
    <property type="protein sequence ID" value="ACD84033.1"/>
    <property type="molecule type" value="Genomic_DNA"/>
</dbReference>
<organism evidence="2 3">
    <name type="scientific">Methylacidiphilum infernorum (isolate V4)</name>
    <name type="common">Methylokorus infernorum (strain V4)</name>
    <dbReference type="NCBI Taxonomy" id="481448"/>
    <lineage>
        <taxon>Bacteria</taxon>
        <taxon>Pseudomonadati</taxon>
        <taxon>Verrucomicrobiota</taxon>
        <taxon>Methylacidiphilae</taxon>
        <taxon>Methylacidiphilales</taxon>
        <taxon>Methylacidiphilaceae</taxon>
        <taxon>Methylacidiphilum (ex Ratnadevi et al. 2023)</taxon>
    </lineage>
</organism>
<evidence type="ECO:0000313" key="3">
    <source>
        <dbReference type="Proteomes" id="UP000009149"/>
    </source>
</evidence>
<reference evidence="2 3" key="1">
    <citation type="journal article" date="2008" name="Biol. Direct">
        <title>Complete genome sequence of the extremely acidophilic methanotroph isolate V4, Methylacidiphilum infernorum, a representative of the bacterial phylum Verrucomicrobia.</title>
        <authorList>
            <person name="Hou S."/>
            <person name="Makarova K.S."/>
            <person name="Saw J.H."/>
            <person name="Senin P."/>
            <person name="Ly B.V."/>
            <person name="Zhou Z."/>
            <person name="Ren Y."/>
            <person name="Wang J."/>
            <person name="Galperin M.Y."/>
            <person name="Omelchenko M.V."/>
            <person name="Wolf Y.I."/>
            <person name="Yutin N."/>
            <person name="Koonin E.V."/>
            <person name="Stott M.B."/>
            <person name="Mountain B.W."/>
            <person name="Crowe M.A."/>
            <person name="Smirnova A.V."/>
            <person name="Dunfield P.F."/>
            <person name="Feng L."/>
            <person name="Wang L."/>
            <person name="Alam M."/>
        </authorList>
    </citation>
    <scope>NUCLEOTIDE SEQUENCE [LARGE SCALE GENOMIC DNA]</scope>
    <source>
        <strain evidence="3">Isolate V4</strain>
    </source>
</reference>
<dbReference type="STRING" id="481448.Minf_1979"/>
<protein>
    <submittedName>
        <fullName evidence="2">Uncharacterized protein</fullName>
    </submittedName>
</protein>